<dbReference type="PANTHER" id="PTHR43266:SF2">
    <property type="entry name" value="MAJOR FACILITATOR SUPERFAMILY (MFS) PROFILE DOMAIN-CONTAINING PROTEIN"/>
    <property type="match status" value="1"/>
</dbReference>
<feature type="transmembrane region" description="Helical" evidence="7">
    <location>
        <begin position="264"/>
        <end position="284"/>
    </location>
</feature>
<feature type="transmembrane region" description="Helical" evidence="7">
    <location>
        <begin position="381"/>
        <end position="401"/>
    </location>
</feature>
<evidence type="ECO:0000256" key="6">
    <source>
        <dbReference type="ARBA" id="ARBA00023136"/>
    </source>
</evidence>
<dbReference type="InterPro" id="IPR036259">
    <property type="entry name" value="MFS_trans_sf"/>
</dbReference>
<accession>A0ABY4P8H7</accession>
<dbReference type="InterPro" id="IPR010290">
    <property type="entry name" value="TM_effector"/>
</dbReference>
<evidence type="ECO:0000256" key="5">
    <source>
        <dbReference type="ARBA" id="ARBA00022989"/>
    </source>
</evidence>
<feature type="transmembrane region" description="Helical" evidence="7">
    <location>
        <begin position="319"/>
        <end position="338"/>
    </location>
</feature>
<feature type="transmembrane region" description="Helical" evidence="7">
    <location>
        <begin position="173"/>
        <end position="190"/>
    </location>
</feature>
<sequence>MFSFLKRNPLFTQISCANLLSKIGDRLFYTAMLSTAAALPHSKIAVMIVSVSETLPILFSFFLGSLADQKRGKMDLLIKNTLLRALLYLGIGALFRYPQTLLLLILASCFNFGSDLAGNYSSSLIAPFTKNLIQSDEMTTAQGLLSMATQLMNVAATLIGAMLLSFFKKLTVANLNALLFAVVGLGFGLIRPQLKPVENQLQIHPQESVLATTKRNFQSLWNDKPVFNNLCQLALLNGLFGGLTPVFTLFIPQNKSLAFLSQPLKIALLSGLITVGMIVGNLLSTKIWVNRSIQQLNHISNLFVAFIGLSFLQNSLYGILVLSGILALLLGIVSPRFSASIINHYSTERLGGMMTTVNSLLVLIPPVTSVLFPILSNVSLTTAYLGFVGYSGLLFLLNWVISKLC</sequence>
<keyword evidence="6 7" id="KW-0472">Membrane</keyword>
<name>A0ABY4P8H7_9LACO</name>
<reference evidence="8" key="1">
    <citation type="journal article" date="2022" name="Int. J. Syst. Evol. Microbiol.">
        <title>Apilactobacillus apisilvae sp. nov., Nicolia spurrieriana gen. nov. sp. nov., Bombilactobacillus folatiphilus sp. nov. and Bombilactobacillus thymidiniphilus sp. nov., four new lactic acid bacterial isolates from stingless bees Tetragonula carbonaria and Austroplebeia australis.</title>
        <authorList>
            <person name="Oliphant S.A."/>
            <person name="Watson-Haigh N.S."/>
            <person name="Sumby K.M."/>
            <person name="Gardner J."/>
            <person name="Groom S."/>
            <person name="Jiranek V."/>
        </authorList>
    </citation>
    <scope>NUCLEOTIDE SEQUENCE</scope>
    <source>
        <strain evidence="8">SG4_D2</strain>
    </source>
</reference>
<evidence type="ECO:0000313" key="8">
    <source>
        <dbReference type="EMBL" id="UQS82003.1"/>
    </source>
</evidence>
<dbReference type="Gene3D" id="1.20.1250.20">
    <property type="entry name" value="MFS general substrate transporter like domains"/>
    <property type="match status" value="1"/>
</dbReference>
<dbReference type="RefSeq" id="WP_249514271.1">
    <property type="nucleotide sequence ID" value="NZ_CP093366.1"/>
</dbReference>
<feature type="transmembrane region" description="Helical" evidence="7">
    <location>
        <begin position="233"/>
        <end position="252"/>
    </location>
</feature>
<evidence type="ECO:0000256" key="7">
    <source>
        <dbReference type="SAM" id="Phobius"/>
    </source>
</evidence>
<dbReference type="PANTHER" id="PTHR43266">
    <property type="entry name" value="MACROLIDE-EFFLUX PROTEIN"/>
    <property type="match status" value="1"/>
</dbReference>
<gene>
    <name evidence="8" type="ORF">MOO45_07380</name>
</gene>
<dbReference type="EMBL" id="CP093366">
    <property type="protein sequence ID" value="UQS82003.1"/>
    <property type="molecule type" value="Genomic_DNA"/>
</dbReference>
<keyword evidence="4 7" id="KW-0812">Transmembrane</keyword>
<feature type="transmembrane region" description="Helical" evidence="7">
    <location>
        <begin position="143"/>
        <end position="167"/>
    </location>
</feature>
<proteinExistence type="predicted"/>
<keyword evidence="9" id="KW-1185">Reference proteome</keyword>
<dbReference type="Proteomes" id="UP000831495">
    <property type="component" value="Chromosome"/>
</dbReference>
<keyword evidence="3" id="KW-1003">Cell membrane</keyword>
<evidence type="ECO:0000256" key="4">
    <source>
        <dbReference type="ARBA" id="ARBA00022692"/>
    </source>
</evidence>
<dbReference type="SUPFAM" id="SSF103473">
    <property type="entry name" value="MFS general substrate transporter"/>
    <property type="match status" value="1"/>
</dbReference>
<protein>
    <submittedName>
        <fullName evidence="8">MFS transporter</fullName>
    </submittedName>
</protein>
<evidence type="ECO:0000313" key="9">
    <source>
        <dbReference type="Proteomes" id="UP000831495"/>
    </source>
</evidence>
<feature type="transmembrane region" description="Helical" evidence="7">
    <location>
        <begin position="44"/>
        <end position="64"/>
    </location>
</feature>
<feature type="transmembrane region" description="Helical" evidence="7">
    <location>
        <begin position="350"/>
        <end position="375"/>
    </location>
</feature>
<evidence type="ECO:0000256" key="1">
    <source>
        <dbReference type="ARBA" id="ARBA00004651"/>
    </source>
</evidence>
<dbReference type="Pfam" id="PF05977">
    <property type="entry name" value="MFS_3"/>
    <property type="match status" value="1"/>
</dbReference>
<comment type="subcellular location">
    <subcellularLocation>
        <location evidence="1">Cell membrane</location>
        <topology evidence="1">Multi-pass membrane protein</topology>
    </subcellularLocation>
</comment>
<evidence type="ECO:0000256" key="3">
    <source>
        <dbReference type="ARBA" id="ARBA00022475"/>
    </source>
</evidence>
<keyword evidence="2" id="KW-0813">Transport</keyword>
<evidence type="ECO:0000256" key="2">
    <source>
        <dbReference type="ARBA" id="ARBA00022448"/>
    </source>
</evidence>
<keyword evidence="5 7" id="KW-1133">Transmembrane helix</keyword>
<organism evidence="8 9">
    <name type="scientific">Bombilactobacillus folatiphilus</name>
    <dbReference type="NCBI Taxonomy" id="2923362"/>
    <lineage>
        <taxon>Bacteria</taxon>
        <taxon>Bacillati</taxon>
        <taxon>Bacillota</taxon>
        <taxon>Bacilli</taxon>
        <taxon>Lactobacillales</taxon>
        <taxon>Lactobacillaceae</taxon>
        <taxon>Bombilactobacillus</taxon>
    </lineage>
</organism>